<dbReference type="Proteomes" id="UP000276133">
    <property type="component" value="Unassembled WGS sequence"/>
</dbReference>
<sequence>YYQIVSDKNAIKSSLYCNHCLLTEENFDDCIFIDECMIELDMHTLKNWVHKESRYYKAPIVKHPLKLLLSVVTKIFIDFSNLELIFLIDIIKKKDK</sequence>
<proteinExistence type="predicted"/>
<evidence type="ECO:0000313" key="1">
    <source>
        <dbReference type="EMBL" id="RMZ95448.1"/>
    </source>
</evidence>
<comment type="caution">
    <text evidence="1">The sequence shown here is derived from an EMBL/GenBank/DDBJ whole genome shotgun (WGS) entry which is preliminary data.</text>
</comment>
<keyword evidence="2" id="KW-1185">Reference proteome</keyword>
<protein>
    <submittedName>
        <fullName evidence="1">Uncharacterized protein</fullName>
    </submittedName>
</protein>
<evidence type="ECO:0000313" key="2">
    <source>
        <dbReference type="Proteomes" id="UP000276133"/>
    </source>
</evidence>
<feature type="non-terminal residue" evidence="1">
    <location>
        <position position="1"/>
    </location>
</feature>
<organism evidence="1 2">
    <name type="scientific">Brachionus plicatilis</name>
    <name type="common">Marine rotifer</name>
    <name type="synonym">Brachionus muelleri</name>
    <dbReference type="NCBI Taxonomy" id="10195"/>
    <lineage>
        <taxon>Eukaryota</taxon>
        <taxon>Metazoa</taxon>
        <taxon>Spiralia</taxon>
        <taxon>Gnathifera</taxon>
        <taxon>Rotifera</taxon>
        <taxon>Eurotatoria</taxon>
        <taxon>Monogononta</taxon>
        <taxon>Pseudotrocha</taxon>
        <taxon>Ploima</taxon>
        <taxon>Brachionidae</taxon>
        <taxon>Brachionus</taxon>
    </lineage>
</organism>
<name>A0A3M7P8Q4_BRAPC</name>
<reference evidence="1 2" key="1">
    <citation type="journal article" date="2018" name="Sci. Rep.">
        <title>Genomic signatures of local adaptation to the degree of environmental predictability in rotifers.</title>
        <authorList>
            <person name="Franch-Gras L."/>
            <person name="Hahn C."/>
            <person name="Garcia-Roger E.M."/>
            <person name="Carmona M.J."/>
            <person name="Serra M."/>
            <person name="Gomez A."/>
        </authorList>
    </citation>
    <scope>NUCLEOTIDE SEQUENCE [LARGE SCALE GENOMIC DNA]</scope>
    <source>
        <strain evidence="1">HYR1</strain>
    </source>
</reference>
<accession>A0A3M7P8Q4</accession>
<gene>
    <name evidence="1" type="ORF">BpHYR1_031878</name>
</gene>
<dbReference type="AlphaFoldDB" id="A0A3M7P8Q4"/>
<dbReference type="EMBL" id="REGN01012423">
    <property type="protein sequence ID" value="RMZ95448.1"/>
    <property type="molecule type" value="Genomic_DNA"/>
</dbReference>